<dbReference type="EMBL" id="CP017558">
    <property type="protein sequence ID" value="AOW07504.1"/>
    <property type="molecule type" value="Genomic_DNA"/>
</dbReference>
<keyword evidence="4" id="KW-0418">Kinase</keyword>
<keyword evidence="4" id="KW-0808">Transferase</keyword>
<proteinExistence type="predicted"/>
<dbReference type="GO" id="GO:0016301">
    <property type="term" value="F:kinase activity"/>
    <property type="evidence" value="ECO:0007669"/>
    <property type="project" value="UniProtKB-KW"/>
</dbReference>
<evidence type="ECO:0000313" key="3">
    <source>
        <dbReference type="EMBL" id="AOW07504.1"/>
    </source>
</evidence>
<dbReference type="InterPro" id="IPR024638">
    <property type="entry name" value="Ctk3_N"/>
</dbReference>
<evidence type="ECO:0000313" key="4">
    <source>
        <dbReference type="EMBL" id="RDW28275.1"/>
    </source>
</evidence>
<dbReference type="Proteomes" id="UP000182444">
    <property type="component" value="Chromosome 1F"/>
</dbReference>
<dbReference type="Pfam" id="PF12350">
    <property type="entry name" value="CTK3_C"/>
    <property type="match status" value="1"/>
</dbReference>
<dbReference type="EMBL" id="KZ857326">
    <property type="protein sequence ID" value="RDW28275.1"/>
    <property type="molecule type" value="Genomic_DNA"/>
</dbReference>
<feature type="domain" description="CTD kinase subunit gamma Ctk3 N-terminal" evidence="1">
    <location>
        <begin position="1"/>
        <end position="141"/>
    </location>
</feature>
<dbReference type="Pfam" id="PF12243">
    <property type="entry name" value="CTK3"/>
    <property type="match status" value="1"/>
</dbReference>
<dbReference type="RefSeq" id="XP_505697.1">
    <property type="nucleotide sequence ID" value="XM_505697.1"/>
</dbReference>
<dbReference type="Proteomes" id="UP000256601">
    <property type="component" value="Unassembled WGS sequence"/>
</dbReference>
<accession>A0A1H6PX03</accession>
<dbReference type="PANTHER" id="PTHR28291">
    <property type="entry name" value="CTD KINASE SUBUNIT GAMMA"/>
    <property type="match status" value="1"/>
</dbReference>
<reference evidence="4 6" key="2">
    <citation type="submission" date="2018-07" db="EMBL/GenBank/DDBJ databases">
        <title>Draft Genome Assemblies for Five Robust Yarrowia lipolytica Strains Exhibiting High Lipid Production and Pentose Sugar Utilization and Sugar Alcohol Secretion from Undetoxified Lignocellulosic Biomass Hydrolysates.</title>
        <authorList>
            <consortium name="DOE Joint Genome Institute"/>
            <person name="Walker C."/>
            <person name="Ryu S."/>
            <person name="Na H."/>
            <person name="Zane M."/>
            <person name="LaButti K."/>
            <person name="Lipzen A."/>
            <person name="Haridas S."/>
            <person name="Barry K."/>
            <person name="Grigoriev I.V."/>
            <person name="Quarterman J."/>
            <person name="Slininger P."/>
            <person name="Dien B."/>
            <person name="Trinh C.T."/>
        </authorList>
    </citation>
    <scope>NUCLEOTIDE SEQUENCE [LARGE SCALE GENOMIC DNA]</scope>
    <source>
        <strain evidence="4 6">YB392</strain>
    </source>
</reference>
<dbReference type="InterPro" id="IPR024637">
    <property type="entry name" value="Ctk3_C"/>
</dbReference>
<sequence>MDPFEARMTMVELVGRLNASHSSESTLASFMMKHDDLKEDLYACIMEILESTAKDNVNMRNNIMWALGFLCMKIEEYESKRKRKIAEGTPVGDSKDMTFYNASLVNDLVKITTELVCSDDEIGRINKQSALLFLNKMKKRKLGTAAGKGPQGLEQIDRAIDILQKRQPPVQDETDLKLPMTNAQKLKRMEEDRERSKMERENAWVIGRNEDEFELQWDALDGGFTALDKYETQEENEMCQLAKFGLDLSAAVRYLAQGKRRRLEEPTPGRETMA</sequence>
<evidence type="ECO:0000313" key="5">
    <source>
        <dbReference type="Proteomes" id="UP000182444"/>
    </source>
</evidence>
<gene>
    <name evidence="4" type="ORF">B0I71DRAFT_127577</name>
    <name evidence="3" type="ORF">YALI1_F28031g</name>
</gene>
<dbReference type="OMA" id="DMGEDLH"/>
<protein>
    <submittedName>
        <fullName evidence="4">CTD kinase subunit gamma CTK3-domain-containing protein</fullName>
    </submittedName>
</protein>
<dbReference type="GO" id="GO:0070692">
    <property type="term" value="C:CTDK-1 complex"/>
    <property type="evidence" value="ECO:0007669"/>
    <property type="project" value="InterPro"/>
</dbReference>
<dbReference type="GO" id="GO:0032786">
    <property type="term" value="P:positive regulation of DNA-templated transcription, elongation"/>
    <property type="evidence" value="ECO:0007669"/>
    <property type="project" value="InterPro"/>
</dbReference>
<dbReference type="AlphaFoldDB" id="A0A1H6PX03"/>
<evidence type="ECO:0000259" key="2">
    <source>
        <dbReference type="Pfam" id="PF12350"/>
    </source>
</evidence>
<dbReference type="VEuPathDB" id="FungiDB:YALI1_F28031g"/>
<reference evidence="3 5" key="1">
    <citation type="journal article" date="2016" name="PLoS ONE">
        <title>Sequence Assembly of Yarrowia lipolytica Strain W29/CLIB89 Shows Transposable Element Diversity.</title>
        <authorList>
            <person name="Magnan C."/>
            <person name="Yu J."/>
            <person name="Chang I."/>
            <person name="Jahn E."/>
            <person name="Kanomata Y."/>
            <person name="Wu J."/>
            <person name="Zeller M."/>
            <person name="Oakes M."/>
            <person name="Baldi P."/>
            <person name="Sandmeyer S."/>
        </authorList>
    </citation>
    <scope>NUCLEOTIDE SEQUENCE [LARGE SCALE GENOMIC DNA]</scope>
    <source>
        <strain evidence="3">CLIB89</strain>
        <strain evidence="5">CLIB89(W29)</strain>
    </source>
</reference>
<dbReference type="KEGG" id="yli:2908084"/>
<feature type="domain" description="CTD kinase subunit gamma Ctk3 C-terminal" evidence="2">
    <location>
        <begin position="182"/>
        <end position="241"/>
    </location>
</feature>
<dbReference type="VEuPathDB" id="FungiDB:YALI0_F21175g"/>
<dbReference type="GO" id="GO:0045943">
    <property type="term" value="P:positive regulation of transcription by RNA polymerase I"/>
    <property type="evidence" value="ECO:0007669"/>
    <property type="project" value="TreeGrafter"/>
</dbReference>
<evidence type="ECO:0000313" key="6">
    <source>
        <dbReference type="Proteomes" id="UP000256601"/>
    </source>
</evidence>
<organism evidence="3 5">
    <name type="scientific">Yarrowia lipolytica</name>
    <name type="common">Candida lipolytica</name>
    <dbReference type="NCBI Taxonomy" id="4952"/>
    <lineage>
        <taxon>Eukaryota</taxon>
        <taxon>Fungi</taxon>
        <taxon>Dikarya</taxon>
        <taxon>Ascomycota</taxon>
        <taxon>Saccharomycotina</taxon>
        <taxon>Dipodascomycetes</taxon>
        <taxon>Dipodascales</taxon>
        <taxon>Dipodascales incertae sedis</taxon>
        <taxon>Yarrowia</taxon>
    </lineage>
</organism>
<dbReference type="InterPro" id="IPR042326">
    <property type="entry name" value="Ctk3"/>
</dbReference>
<name>A0A1H6PX03_YARLL</name>
<dbReference type="PANTHER" id="PTHR28291:SF1">
    <property type="entry name" value="CTD KINASE SUBUNIT GAMMA"/>
    <property type="match status" value="1"/>
</dbReference>
<dbReference type="GeneID" id="2908084"/>
<dbReference type="OrthoDB" id="21266at2759"/>
<evidence type="ECO:0000259" key="1">
    <source>
        <dbReference type="Pfam" id="PF12243"/>
    </source>
</evidence>